<sequence length="135" mass="14438">MAPLDEAMSLTLTSDAGGTPTPRQPVDAAPARVSVHQYEWRGAWVVTAHGPFDTSTVGPLADALKAGVERHPKVVLDAFGITFADSTLLNLLILTHQAGTLRVVAPSQQVRRLCEITGVDTLLEIRRTVDEAVDS</sequence>
<protein>
    <submittedName>
        <fullName evidence="2">STAS domain-containing protein</fullName>
    </submittedName>
</protein>
<dbReference type="CDD" id="cd07043">
    <property type="entry name" value="STAS_anti-anti-sigma_factors"/>
    <property type="match status" value="1"/>
</dbReference>
<dbReference type="PROSITE" id="PS50801">
    <property type="entry name" value="STAS"/>
    <property type="match status" value="1"/>
</dbReference>
<keyword evidence="3" id="KW-1185">Reference proteome</keyword>
<dbReference type="InterPro" id="IPR002645">
    <property type="entry name" value="STAS_dom"/>
</dbReference>
<dbReference type="EMBL" id="JBEZUR010000004">
    <property type="protein sequence ID" value="MEU3553468.1"/>
    <property type="molecule type" value="Genomic_DNA"/>
</dbReference>
<evidence type="ECO:0000313" key="2">
    <source>
        <dbReference type="EMBL" id="MEU3553468.1"/>
    </source>
</evidence>
<dbReference type="SUPFAM" id="SSF52091">
    <property type="entry name" value="SpoIIaa-like"/>
    <property type="match status" value="1"/>
</dbReference>
<reference evidence="2 3" key="1">
    <citation type="submission" date="2024-06" db="EMBL/GenBank/DDBJ databases">
        <title>The Natural Products Discovery Center: Release of the First 8490 Sequenced Strains for Exploring Actinobacteria Biosynthetic Diversity.</title>
        <authorList>
            <person name="Kalkreuter E."/>
            <person name="Kautsar S.A."/>
            <person name="Yang D."/>
            <person name="Bader C.D."/>
            <person name="Teijaro C.N."/>
            <person name="Fluegel L."/>
            <person name="Davis C.M."/>
            <person name="Simpson J.R."/>
            <person name="Lauterbach L."/>
            <person name="Steele A.D."/>
            <person name="Gui C."/>
            <person name="Meng S."/>
            <person name="Li G."/>
            <person name="Viehrig K."/>
            <person name="Ye F."/>
            <person name="Su P."/>
            <person name="Kiefer A.F."/>
            <person name="Nichols A."/>
            <person name="Cepeda A.J."/>
            <person name="Yan W."/>
            <person name="Fan B."/>
            <person name="Jiang Y."/>
            <person name="Adhikari A."/>
            <person name="Zheng C.-J."/>
            <person name="Schuster L."/>
            <person name="Cowan T.M."/>
            <person name="Smanski M.J."/>
            <person name="Chevrette M.G."/>
            <person name="De Carvalho L.P.S."/>
            <person name="Shen B."/>
        </authorList>
    </citation>
    <scope>NUCLEOTIDE SEQUENCE [LARGE SCALE GENOMIC DNA]</scope>
    <source>
        <strain evidence="2 3">NPDC038104</strain>
    </source>
</reference>
<accession>A0ABV2YCK7</accession>
<evidence type="ECO:0000259" key="1">
    <source>
        <dbReference type="PROSITE" id="PS50801"/>
    </source>
</evidence>
<dbReference type="Proteomes" id="UP001550850">
    <property type="component" value="Unassembled WGS sequence"/>
</dbReference>
<gene>
    <name evidence="2" type="ORF">AB0E65_04405</name>
</gene>
<dbReference type="InterPro" id="IPR036513">
    <property type="entry name" value="STAS_dom_sf"/>
</dbReference>
<dbReference type="PANTHER" id="PTHR33495">
    <property type="entry name" value="ANTI-SIGMA FACTOR ANTAGONIST TM_1081-RELATED-RELATED"/>
    <property type="match status" value="1"/>
</dbReference>
<comment type="caution">
    <text evidence="2">The sequence shown here is derived from an EMBL/GenBank/DDBJ whole genome shotgun (WGS) entry which is preliminary data.</text>
</comment>
<dbReference type="Pfam" id="PF01740">
    <property type="entry name" value="STAS"/>
    <property type="match status" value="1"/>
</dbReference>
<feature type="domain" description="STAS" evidence="1">
    <location>
        <begin position="33"/>
        <end position="135"/>
    </location>
</feature>
<dbReference type="Gene3D" id="3.30.750.24">
    <property type="entry name" value="STAS domain"/>
    <property type="match status" value="1"/>
</dbReference>
<proteinExistence type="predicted"/>
<name>A0ABV2YCK7_9ACTN</name>
<evidence type="ECO:0000313" key="3">
    <source>
        <dbReference type="Proteomes" id="UP001550850"/>
    </source>
</evidence>
<dbReference type="PANTHER" id="PTHR33495:SF2">
    <property type="entry name" value="ANTI-SIGMA FACTOR ANTAGONIST TM_1081-RELATED"/>
    <property type="match status" value="1"/>
</dbReference>
<dbReference type="RefSeq" id="WP_108951708.1">
    <property type="nucleotide sequence ID" value="NZ_BEVZ01000001.1"/>
</dbReference>
<organism evidence="2 3">
    <name type="scientific">Streptomyces fragilis</name>
    <dbReference type="NCBI Taxonomy" id="67301"/>
    <lineage>
        <taxon>Bacteria</taxon>
        <taxon>Bacillati</taxon>
        <taxon>Actinomycetota</taxon>
        <taxon>Actinomycetes</taxon>
        <taxon>Kitasatosporales</taxon>
        <taxon>Streptomycetaceae</taxon>
        <taxon>Streptomyces</taxon>
    </lineage>
</organism>